<comment type="caution">
    <text evidence="3">The sequence shown here is derived from an EMBL/GenBank/DDBJ whole genome shotgun (WGS) entry which is preliminary data.</text>
</comment>
<dbReference type="RefSeq" id="WP_344029435.1">
    <property type="nucleotide sequence ID" value="NZ_BAAAJK010000053.1"/>
</dbReference>
<protein>
    <submittedName>
        <fullName evidence="3">Uncharacterized protein</fullName>
    </submittedName>
</protein>
<accession>A0ABN1YA35</accession>
<keyword evidence="4" id="KW-1185">Reference proteome</keyword>
<evidence type="ECO:0000256" key="1">
    <source>
        <dbReference type="SAM" id="MobiDB-lite"/>
    </source>
</evidence>
<keyword evidence="2" id="KW-0472">Membrane</keyword>
<keyword evidence="2" id="KW-1133">Transmembrane helix</keyword>
<feature type="transmembrane region" description="Helical" evidence="2">
    <location>
        <begin position="49"/>
        <end position="70"/>
    </location>
</feature>
<sequence>MGARPVLADGPAAATDTGSFAVGLLDELRQDVVDVDLDARRRLTIAIRVLIVAVAASLLISVGAITVALVSANTSAERVAEQVAPQVFAQLAADSRAQRLQNSRAVLDAANAALAERGLPRVADPGPDANAEQVAAAASSAQVLSVLPREIAEQLRDQTGGDVLVLPQPDGTIIPPASGGSTAPERPGGTAPETARPGSPPARPGPTTGPSSRQQPPPAPPRSVGPPVPPPPAPPRDDGLLPRLIPGPRLLEPLLSA</sequence>
<evidence type="ECO:0000313" key="3">
    <source>
        <dbReference type="EMBL" id="GAA1402042.1"/>
    </source>
</evidence>
<proteinExistence type="predicted"/>
<name>A0ABN1YA35_9PSEU</name>
<feature type="compositionally biased region" description="Pro residues" evidence="1">
    <location>
        <begin position="215"/>
        <end position="234"/>
    </location>
</feature>
<gene>
    <name evidence="3" type="ORF">GCM10009613_61330</name>
</gene>
<evidence type="ECO:0000313" key="4">
    <source>
        <dbReference type="Proteomes" id="UP001501414"/>
    </source>
</evidence>
<feature type="compositionally biased region" description="Low complexity" evidence="1">
    <location>
        <begin position="241"/>
        <end position="257"/>
    </location>
</feature>
<feature type="region of interest" description="Disordered" evidence="1">
    <location>
        <begin position="162"/>
        <end position="257"/>
    </location>
</feature>
<feature type="compositionally biased region" description="Low complexity" evidence="1">
    <location>
        <begin position="205"/>
        <end position="214"/>
    </location>
</feature>
<reference evidence="3 4" key="1">
    <citation type="journal article" date="2019" name="Int. J. Syst. Evol. Microbiol.">
        <title>The Global Catalogue of Microorganisms (GCM) 10K type strain sequencing project: providing services to taxonomists for standard genome sequencing and annotation.</title>
        <authorList>
            <consortium name="The Broad Institute Genomics Platform"/>
            <consortium name="The Broad Institute Genome Sequencing Center for Infectious Disease"/>
            <person name="Wu L."/>
            <person name="Ma J."/>
        </authorList>
    </citation>
    <scope>NUCLEOTIDE SEQUENCE [LARGE SCALE GENOMIC DNA]</scope>
    <source>
        <strain evidence="3 4">JCM 11896</strain>
    </source>
</reference>
<evidence type="ECO:0000256" key="2">
    <source>
        <dbReference type="SAM" id="Phobius"/>
    </source>
</evidence>
<dbReference type="Proteomes" id="UP001501414">
    <property type="component" value="Unassembled WGS sequence"/>
</dbReference>
<keyword evidence="2" id="KW-0812">Transmembrane</keyword>
<dbReference type="EMBL" id="BAAAJK010000053">
    <property type="protein sequence ID" value="GAA1402042.1"/>
    <property type="molecule type" value="Genomic_DNA"/>
</dbReference>
<organism evidence="3 4">
    <name type="scientific">Pseudonocardia kongjuensis</name>
    <dbReference type="NCBI Taxonomy" id="102227"/>
    <lineage>
        <taxon>Bacteria</taxon>
        <taxon>Bacillati</taxon>
        <taxon>Actinomycetota</taxon>
        <taxon>Actinomycetes</taxon>
        <taxon>Pseudonocardiales</taxon>
        <taxon>Pseudonocardiaceae</taxon>
        <taxon>Pseudonocardia</taxon>
    </lineage>
</organism>